<comment type="catalytic activity">
    <reaction evidence="1">
        <text>ATP + protein L-histidine = ADP + protein N-phospho-L-histidine.</text>
        <dbReference type="EC" id="2.7.13.3"/>
    </reaction>
</comment>
<protein>
    <recommendedName>
        <fullName evidence="2">histidine kinase</fullName>
        <ecNumber evidence="2">2.7.13.3</ecNumber>
    </recommendedName>
</protein>
<keyword evidence="6" id="KW-0067">ATP-binding</keyword>
<gene>
    <name evidence="9" type="ORF">LPC04_20040</name>
</gene>
<evidence type="ECO:0000256" key="7">
    <source>
        <dbReference type="SAM" id="Phobius"/>
    </source>
</evidence>
<dbReference type="InterPro" id="IPR050980">
    <property type="entry name" value="2C_sensor_his_kinase"/>
</dbReference>
<feature type="transmembrane region" description="Helical" evidence="7">
    <location>
        <begin position="409"/>
        <end position="432"/>
    </location>
</feature>
<sequence>MTWRARIAAWRWPGIAFFRLRLFFRGVFLLLALATVAIALSVLQDEKELSHRNYRQGFAKTMGQVAAQLRHPAGQLALLNPAASSSAGSVHPLVLPFSALDFDDHNKVEQAVEMAGCARQYPDDAALCVAIGSNPYAGGFVYVVGHAPSPPPVAHEAGEHDLALSSRLRVDVSLRGRRFAWIAPFEPEPATAVNVIRGRLTGFAEDADGRVLPRPVRDFRGWLWQSGPCVDGGTVIDTCARRAFFSVRLPVEILHDDVVASAHPVWPPADMNRIDVRVQWLAPGDAAPLFDSARPGATPPFSLADLSAQLLPGETLQLRKLDGKSAAPLATIKGAAPVTPPTSSWVPQAVNDFLGYAVRGLLRRLPIEDEDVPIEATETIRTAAGSYELHGFGDERSANRALALVATRVSWFVVAMLLALALAWGAIEWTIIRRITMLSKRSRAVTAAVVADDKAAPWSTLDIADLRSPDELGVLASNLAELLQRVDESMQRERLRAEREKDQWMAVGHEIMSPLQSLIALHGAPDDASRRYILRMQQAIRVLYGSASPSEAFESTTLQLATLDLDAFLAEVAANAPHAGIVDVRYDGPGEAVVVRADEYPLEDVVTHVLQNAQRHRRAGSPITLRLRADEARATVELHNEGDAIPPALIDKIFEYGVSGAQAGEALDAHSPQRGQGLFVVKTYMAKMGGTVAAENVPGGVRIVLTLPRATG</sequence>
<keyword evidence="3" id="KW-0808">Transferase</keyword>
<evidence type="ECO:0000256" key="6">
    <source>
        <dbReference type="ARBA" id="ARBA00022840"/>
    </source>
</evidence>
<dbReference type="InterPro" id="IPR036890">
    <property type="entry name" value="HATPase_C_sf"/>
</dbReference>
<dbReference type="InterPro" id="IPR005467">
    <property type="entry name" value="His_kinase_dom"/>
</dbReference>
<organism evidence="9 10">
    <name type="scientific">Scleromatobacter humisilvae</name>
    <dbReference type="NCBI Taxonomy" id="2897159"/>
    <lineage>
        <taxon>Bacteria</taxon>
        <taxon>Pseudomonadati</taxon>
        <taxon>Pseudomonadota</taxon>
        <taxon>Betaproteobacteria</taxon>
        <taxon>Burkholderiales</taxon>
        <taxon>Sphaerotilaceae</taxon>
        <taxon>Scleromatobacter</taxon>
    </lineage>
</organism>
<dbReference type="SMART" id="SM00387">
    <property type="entry name" value="HATPase_c"/>
    <property type="match status" value="1"/>
</dbReference>
<dbReference type="PANTHER" id="PTHR44936">
    <property type="entry name" value="SENSOR PROTEIN CREC"/>
    <property type="match status" value="1"/>
</dbReference>
<dbReference type="PROSITE" id="PS50109">
    <property type="entry name" value="HIS_KIN"/>
    <property type="match status" value="1"/>
</dbReference>
<keyword evidence="7" id="KW-0812">Transmembrane</keyword>
<name>A0A9X1YLK4_9BURK</name>
<dbReference type="AlphaFoldDB" id="A0A9X1YLK4"/>
<dbReference type="Gene3D" id="3.30.565.10">
    <property type="entry name" value="Histidine kinase-like ATPase, C-terminal domain"/>
    <property type="match status" value="1"/>
</dbReference>
<dbReference type="GO" id="GO:0004673">
    <property type="term" value="F:protein histidine kinase activity"/>
    <property type="evidence" value="ECO:0007669"/>
    <property type="project" value="UniProtKB-EC"/>
</dbReference>
<evidence type="ECO:0000313" key="9">
    <source>
        <dbReference type="EMBL" id="MCK9688002.1"/>
    </source>
</evidence>
<dbReference type="PANTHER" id="PTHR44936:SF10">
    <property type="entry name" value="SENSOR PROTEIN RSTB"/>
    <property type="match status" value="1"/>
</dbReference>
<dbReference type="EC" id="2.7.13.3" evidence="2"/>
<keyword evidence="10" id="KW-1185">Reference proteome</keyword>
<evidence type="ECO:0000256" key="4">
    <source>
        <dbReference type="ARBA" id="ARBA00022741"/>
    </source>
</evidence>
<evidence type="ECO:0000256" key="2">
    <source>
        <dbReference type="ARBA" id="ARBA00012438"/>
    </source>
</evidence>
<keyword evidence="5 9" id="KW-0418">Kinase</keyword>
<evidence type="ECO:0000259" key="8">
    <source>
        <dbReference type="PROSITE" id="PS50109"/>
    </source>
</evidence>
<evidence type="ECO:0000256" key="3">
    <source>
        <dbReference type="ARBA" id="ARBA00022679"/>
    </source>
</evidence>
<dbReference type="InterPro" id="IPR003594">
    <property type="entry name" value="HATPase_dom"/>
</dbReference>
<keyword evidence="7" id="KW-1133">Transmembrane helix</keyword>
<dbReference type="GO" id="GO:0005524">
    <property type="term" value="F:ATP binding"/>
    <property type="evidence" value="ECO:0007669"/>
    <property type="project" value="UniProtKB-KW"/>
</dbReference>
<dbReference type="SUPFAM" id="SSF55874">
    <property type="entry name" value="ATPase domain of HSP90 chaperone/DNA topoisomerase II/histidine kinase"/>
    <property type="match status" value="1"/>
</dbReference>
<reference evidence="9" key="1">
    <citation type="submission" date="2021-11" db="EMBL/GenBank/DDBJ databases">
        <title>BS-T2-15 a new species belonging to the Comamonadaceae family isolated from the soil of a French oak forest.</title>
        <authorList>
            <person name="Mieszkin S."/>
            <person name="Alain K."/>
        </authorList>
    </citation>
    <scope>NUCLEOTIDE SEQUENCE</scope>
    <source>
        <strain evidence="9">BS-T2-15</strain>
    </source>
</reference>
<dbReference type="EMBL" id="JAJLJH010000006">
    <property type="protein sequence ID" value="MCK9688002.1"/>
    <property type="molecule type" value="Genomic_DNA"/>
</dbReference>
<comment type="caution">
    <text evidence="9">The sequence shown here is derived from an EMBL/GenBank/DDBJ whole genome shotgun (WGS) entry which is preliminary data.</text>
</comment>
<feature type="domain" description="Histidine kinase" evidence="8">
    <location>
        <begin position="506"/>
        <end position="711"/>
    </location>
</feature>
<evidence type="ECO:0000256" key="1">
    <source>
        <dbReference type="ARBA" id="ARBA00000085"/>
    </source>
</evidence>
<dbReference type="Proteomes" id="UP001139353">
    <property type="component" value="Unassembled WGS sequence"/>
</dbReference>
<evidence type="ECO:0000313" key="10">
    <source>
        <dbReference type="Proteomes" id="UP001139353"/>
    </source>
</evidence>
<evidence type="ECO:0000256" key="5">
    <source>
        <dbReference type="ARBA" id="ARBA00022777"/>
    </source>
</evidence>
<keyword evidence="7" id="KW-0472">Membrane</keyword>
<dbReference type="Pfam" id="PF02518">
    <property type="entry name" value="HATPase_c"/>
    <property type="match status" value="1"/>
</dbReference>
<accession>A0A9X1YLK4</accession>
<dbReference type="RefSeq" id="WP_275684044.1">
    <property type="nucleotide sequence ID" value="NZ_JAJLJH010000006.1"/>
</dbReference>
<proteinExistence type="predicted"/>
<keyword evidence="4" id="KW-0547">Nucleotide-binding</keyword>